<organism evidence="1 2">
    <name type="scientific">Pyrenophora tritici-repentis</name>
    <dbReference type="NCBI Taxonomy" id="45151"/>
    <lineage>
        <taxon>Eukaryota</taxon>
        <taxon>Fungi</taxon>
        <taxon>Dikarya</taxon>
        <taxon>Ascomycota</taxon>
        <taxon>Pezizomycotina</taxon>
        <taxon>Dothideomycetes</taxon>
        <taxon>Pleosporomycetidae</taxon>
        <taxon>Pleosporales</taxon>
        <taxon>Pleosporineae</taxon>
        <taxon>Pleosporaceae</taxon>
        <taxon>Pyrenophora</taxon>
    </lineage>
</organism>
<evidence type="ECO:0000313" key="1">
    <source>
        <dbReference type="EMBL" id="KAF7569817.1"/>
    </source>
</evidence>
<dbReference type="AlphaFoldDB" id="A0A2W1DCJ7"/>
<dbReference type="EMBL" id="NQIK02000006">
    <property type="protein sequence ID" value="KAF7569817.1"/>
    <property type="molecule type" value="Genomic_DNA"/>
</dbReference>
<protein>
    <submittedName>
        <fullName evidence="1">Uncharacterized protein</fullName>
    </submittedName>
</protein>
<name>A0A2W1DCJ7_9PLEO</name>
<comment type="caution">
    <text evidence="1">The sequence shown here is derived from an EMBL/GenBank/DDBJ whole genome shotgun (WGS) entry which is preliminary data.</text>
</comment>
<gene>
    <name evidence="1" type="ORF">PtrM4_122320</name>
</gene>
<sequence length="123" mass="14332">MHPVSEALNNTFLREGQVGEDDPYSAYAFGGPRHTPPFRRLYLIQQPDPAGNSGWAENLRWAFVQNTLYRDPYRPDAWNESPEHMEQIVQIRRELCWMSEEYQEQLDEDASDWAEDALGAENT</sequence>
<dbReference type="RefSeq" id="XP_001935519.2">
    <property type="nucleotide sequence ID" value="XM_001935484.2"/>
</dbReference>
<reference evidence="1" key="1">
    <citation type="journal article" date="2018" name="BMC Genomics">
        <title>Comparative genomics of the wheat fungal pathogen Pyrenophora tritici-repentis reveals chromosomal variations and genome plasticity.</title>
        <authorList>
            <person name="Moolhuijzen P."/>
            <person name="See P.T."/>
            <person name="Hane J.K."/>
            <person name="Shi G."/>
            <person name="Liu Z."/>
            <person name="Oliver R.P."/>
            <person name="Moffat C.S."/>
        </authorList>
    </citation>
    <scope>NUCLEOTIDE SEQUENCE [LARGE SCALE GENOMIC DNA]</scope>
    <source>
        <strain evidence="1">M4</strain>
    </source>
</reference>
<dbReference type="Proteomes" id="UP000245464">
    <property type="component" value="Chromosome 6"/>
</dbReference>
<proteinExistence type="predicted"/>
<dbReference type="KEGG" id="ptrr:6343435"/>
<dbReference type="GeneID" id="6343435"/>
<accession>A0A2W1DCJ7</accession>
<evidence type="ECO:0000313" key="2">
    <source>
        <dbReference type="Proteomes" id="UP000245464"/>
    </source>
</evidence>